<dbReference type="EMBL" id="CAXLJM020000041">
    <property type="protein sequence ID" value="CAL8109516.1"/>
    <property type="molecule type" value="Genomic_DNA"/>
</dbReference>
<evidence type="ECO:0000313" key="1">
    <source>
        <dbReference type="EMBL" id="CAL8109516.1"/>
    </source>
</evidence>
<dbReference type="Proteomes" id="UP001642540">
    <property type="component" value="Unassembled WGS sequence"/>
</dbReference>
<comment type="caution">
    <text evidence="1">The sequence shown here is derived from an EMBL/GenBank/DDBJ whole genome shotgun (WGS) entry which is preliminary data.</text>
</comment>
<name>A0ABP1QSD6_9HEXA</name>
<reference evidence="1 2" key="1">
    <citation type="submission" date="2024-08" db="EMBL/GenBank/DDBJ databases">
        <authorList>
            <person name="Cucini C."/>
            <person name="Frati F."/>
        </authorList>
    </citation>
    <scope>NUCLEOTIDE SEQUENCE [LARGE SCALE GENOMIC DNA]</scope>
</reference>
<accession>A0ABP1QSD6</accession>
<protein>
    <submittedName>
        <fullName evidence="1">Uncharacterized protein</fullName>
    </submittedName>
</protein>
<sequence length="73" mass="8451">MNDESFRPQLILRIVGQTHYNITKQERNIESSDFCICMFLTNGFGELFVGDGWKESQTQGDSDNSSRRLKTFL</sequence>
<organism evidence="1 2">
    <name type="scientific">Orchesella dallaii</name>
    <dbReference type="NCBI Taxonomy" id="48710"/>
    <lineage>
        <taxon>Eukaryota</taxon>
        <taxon>Metazoa</taxon>
        <taxon>Ecdysozoa</taxon>
        <taxon>Arthropoda</taxon>
        <taxon>Hexapoda</taxon>
        <taxon>Collembola</taxon>
        <taxon>Entomobryomorpha</taxon>
        <taxon>Entomobryoidea</taxon>
        <taxon>Orchesellidae</taxon>
        <taxon>Orchesellinae</taxon>
        <taxon>Orchesella</taxon>
    </lineage>
</organism>
<gene>
    <name evidence="1" type="ORF">ODALV1_LOCUS13441</name>
</gene>
<proteinExistence type="predicted"/>
<keyword evidence="2" id="KW-1185">Reference proteome</keyword>
<evidence type="ECO:0000313" key="2">
    <source>
        <dbReference type="Proteomes" id="UP001642540"/>
    </source>
</evidence>